<organism evidence="1 2">
    <name type="scientific">Paenibacillus illinoisensis</name>
    <dbReference type="NCBI Taxonomy" id="59845"/>
    <lineage>
        <taxon>Bacteria</taxon>
        <taxon>Bacillati</taxon>
        <taxon>Bacillota</taxon>
        <taxon>Bacilli</taxon>
        <taxon>Bacillales</taxon>
        <taxon>Paenibacillaceae</taxon>
        <taxon>Paenibacillus</taxon>
    </lineage>
</organism>
<reference evidence="1 2" key="1">
    <citation type="submission" date="2018-01" db="EMBL/GenBank/DDBJ databases">
        <title>Genome sequence of the PGP bacterium Paenibacillus illinoisensis E3.</title>
        <authorList>
            <person name="Rolli E."/>
            <person name="Marasco R."/>
            <person name="Bessem C."/>
            <person name="Michoud G."/>
            <person name="Gaiarsa S."/>
            <person name="Borin S."/>
            <person name="Daffonchio D."/>
        </authorList>
    </citation>
    <scope>NUCLEOTIDE SEQUENCE [LARGE SCALE GENOMIC DNA]</scope>
    <source>
        <strain evidence="1 2">E3</strain>
    </source>
</reference>
<dbReference type="Proteomes" id="UP000247459">
    <property type="component" value="Unassembled WGS sequence"/>
</dbReference>
<dbReference type="EMBL" id="PRLG01000029">
    <property type="protein sequence ID" value="PYY25891.1"/>
    <property type="molecule type" value="Genomic_DNA"/>
</dbReference>
<protein>
    <submittedName>
        <fullName evidence="1">Uncharacterized protein</fullName>
    </submittedName>
</protein>
<evidence type="ECO:0000313" key="1">
    <source>
        <dbReference type="EMBL" id="PYY25891.1"/>
    </source>
</evidence>
<comment type="caution">
    <text evidence="1">The sequence shown here is derived from an EMBL/GenBank/DDBJ whole genome shotgun (WGS) entry which is preliminary data.</text>
</comment>
<dbReference type="AlphaFoldDB" id="A0A2W0CQD7"/>
<accession>A0A2W0CQD7</accession>
<gene>
    <name evidence="1" type="ORF">PIL02S_05260</name>
</gene>
<proteinExistence type="predicted"/>
<sequence length="54" mass="6195">MDNIINQKITLYHGTTSKRAQSILSEGLMRIDADIIYTQKTLFLGWIRLLVIST</sequence>
<evidence type="ECO:0000313" key="2">
    <source>
        <dbReference type="Proteomes" id="UP000247459"/>
    </source>
</evidence>
<name>A0A2W0CQD7_9BACL</name>